<sequence>MEDPFASRGLIEGKGRPHRSLEKALGYLRDKNFLSIPRGVDLYTIPRLGERLLKMGIIEEEHLAEALRVQRFSPRPLGDILCEMGVLWPEDLEEILQENDV</sequence>
<dbReference type="InterPro" id="IPR037257">
    <property type="entry name" value="T2SS_E_N_sf"/>
</dbReference>
<reference evidence="1" key="1">
    <citation type="journal article" date="2020" name="mSystems">
        <title>Genome- and Community-Level Interaction Insights into Carbon Utilization and Element Cycling Functions of Hydrothermarchaeota in Hydrothermal Sediment.</title>
        <authorList>
            <person name="Zhou Z."/>
            <person name="Liu Y."/>
            <person name="Xu W."/>
            <person name="Pan J."/>
            <person name="Luo Z.H."/>
            <person name="Li M."/>
        </authorList>
    </citation>
    <scope>NUCLEOTIDE SEQUENCE [LARGE SCALE GENOMIC DNA]</scope>
    <source>
        <strain evidence="1">SpSt-716</strain>
    </source>
</reference>
<name>A0A7V3YKF1_9BACT</name>
<proteinExistence type="predicted"/>
<evidence type="ECO:0000313" key="1">
    <source>
        <dbReference type="EMBL" id="HGI74303.1"/>
    </source>
</evidence>
<dbReference type="AlphaFoldDB" id="A0A7V3YKF1"/>
<gene>
    <name evidence="1" type="ORF">ENU96_01275</name>
</gene>
<accession>A0A7V3YKF1</accession>
<organism evidence="1">
    <name type="scientific">Candidatus Caldatribacterium californiense</name>
    <dbReference type="NCBI Taxonomy" id="1454726"/>
    <lineage>
        <taxon>Bacteria</taxon>
        <taxon>Pseudomonadati</taxon>
        <taxon>Atribacterota</taxon>
        <taxon>Atribacteria</taxon>
        <taxon>Atribacterales</taxon>
        <taxon>Candidatus Caldatribacteriaceae</taxon>
        <taxon>Candidatus Caldatribacterium</taxon>
    </lineage>
</organism>
<dbReference type="SUPFAM" id="SSF160246">
    <property type="entry name" value="EspE N-terminal domain-like"/>
    <property type="match status" value="1"/>
</dbReference>
<comment type="caution">
    <text evidence="1">The sequence shown here is derived from an EMBL/GenBank/DDBJ whole genome shotgun (WGS) entry which is preliminary data.</text>
</comment>
<protein>
    <submittedName>
        <fullName evidence="1">Uncharacterized protein</fullName>
    </submittedName>
</protein>
<dbReference type="EMBL" id="DTEN01000053">
    <property type="protein sequence ID" value="HGI74303.1"/>
    <property type="molecule type" value="Genomic_DNA"/>
</dbReference>